<evidence type="ECO:0000313" key="2">
    <source>
        <dbReference type="Proteomes" id="UP000186666"/>
    </source>
</evidence>
<keyword evidence="2" id="KW-1185">Reference proteome</keyword>
<gene>
    <name evidence="1" type="ORF">SAMN05421578_104204</name>
</gene>
<evidence type="ECO:0000313" key="1">
    <source>
        <dbReference type="EMBL" id="SIQ81983.1"/>
    </source>
</evidence>
<accession>A0ABY1JUY7</accession>
<name>A0ABY1JUY7_9BACL</name>
<protein>
    <submittedName>
        <fullName evidence="1">Uncharacterized protein</fullName>
    </submittedName>
</protein>
<organism evidence="1 2">
    <name type="scientific">Paenibacillus macquariensis</name>
    <dbReference type="NCBI Taxonomy" id="948756"/>
    <lineage>
        <taxon>Bacteria</taxon>
        <taxon>Bacillati</taxon>
        <taxon>Bacillota</taxon>
        <taxon>Bacilli</taxon>
        <taxon>Bacillales</taxon>
        <taxon>Paenibacillaceae</taxon>
        <taxon>Paenibacillus</taxon>
    </lineage>
</organism>
<proteinExistence type="predicted"/>
<comment type="caution">
    <text evidence="1">The sequence shown here is derived from an EMBL/GenBank/DDBJ whole genome shotgun (WGS) entry which is preliminary data.</text>
</comment>
<reference evidence="1 2" key="1">
    <citation type="submission" date="2017-01" db="EMBL/GenBank/DDBJ databases">
        <authorList>
            <person name="Varghese N."/>
            <person name="Submissions S."/>
        </authorList>
    </citation>
    <scope>NUCLEOTIDE SEQUENCE [LARGE SCALE GENOMIC DNA]</scope>
    <source>
        <strain evidence="1 2">ATCC 23464</strain>
    </source>
</reference>
<dbReference type="RefSeq" id="WP_068585488.1">
    <property type="nucleotide sequence ID" value="NZ_FTNK01000004.1"/>
</dbReference>
<sequence length="106" mass="12838">MSNIKEELIEQMINLASCRTSPEEWSTWRNNHNKQLESFLNRGEYLRLRPCVHGFRWLPIVRSQQGAIKYLDDGNILYVKENSYQENYENELEEFIKANREMKKQR</sequence>
<dbReference type="EMBL" id="FTNK01000004">
    <property type="protein sequence ID" value="SIQ81983.1"/>
    <property type="molecule type" value="Genomic_DNA"/>
</dbReference>
<dbReference type="Proteomes" id="UP000186666">
    <property type="component" value="Unassembled WGS sequence"/>
</dbReference>